<name>A0ABC8SRX0_9AQUA</name>
<keyword evidence="3" id="KW-1185">Reference proteome</keyword>
<dbReference type="EMBL" id="CAUOFW020003436">
    <property type="protein sequence ID" value="CAK9159961.1"/>
    <property type="molecule type" value="Genomic_DNA"/>
</dbReference>
<organism evidence="2 3">
    <name type="scientific">Ilex paraguariensis</name>
    <name type="common">yerba mate</name>
    <dbReference type="NCBI Taxonomy" id="185542"/>
    <lineage>
        <taxon>Eukaryota</taxon>
        <taxon>Viridiplantae</taxon>
        <taxon>Streptophyta</taxon>
        <taxon>Embryophyta</taxon>
        <taxon>Tracheophyta</taxon>
        <taxon>Spermatophyta</taxon>
        <taxon>Magnoliopsida</taxon>
        <taxon>eudicotyledons</taxon>
        <taxon>Gunneridae</taxon>
        <taxon>Pentapetalae</taxon>
        <taxon>asterids</taxon>
        <taxon>campanulids</taxon>
        <taxon>Aquifoliales</taxon>
        <taxon>Aquifoliaceae</taxon>
        <taxon>Ilex</taxon>
    </lineage>
</organism>
<feature type="region of interest" description="Disordered" evidence="1">
    <location>
        <begin position="94"/>
        <end position="120"/>
    </location>
</feature>
<gene>
    <name evidence="2" type="ORF">ILEXP_LOCUS28684</name>
</gene>
<dbReference type="Proteomes" id="UP001642360">
    <property type="component" value="Unassembled WGS sequence"/>
</dbReference>
<evidence type="ECO:0000256" key="1">
    <source>
        <dbReference type="SAM" id="MobiDB-lite"/>
    </source>
</evidence>
<proteinExistence type="predicted"/>
<dbReference type="AlphaFoldDB" id="A0ABC8SRX0"/>
<feature type="compositionally biased region" description="Basic and acidic residues" evidence="1">
    <location>
        <begin position="110"/>
        <end position="120"/>
    </location>
</feature>
<evidence type="ECO:0000313" key="2">
    <source>
        <dbReference type="EMBL" id="CAK9159961.1"/>
    </source>
</evidence>
<evidence type="ECO:0000313" key="3">
    <source>
        <dbReference type="Proteomes" id="UP001642360"/>
    </source>
</evidence>
<protein>
    <submittedName>
        <fullName evidence="2">Uncharacterized protein</fullName>
    </submittedName>
</protein>
<comment type="caution">
    <text evidence="2">The sequence shown here is derived from an EMBL/GenBank/DDBJ whole genome shotgun (WGS) entry which is preliminary data.</text>
</comment>
<reference evidence="2 3" key="1">
    <citation type="submission" date="2024-02" db="EMBL/GenBank/DDBJ databases">
        <authorList>
            <person name="Vignale AGUSTIN F."/>
            <person name="Sosa J E."/>
            <person name="Modenutti C."/>
        </authorList>
    </citation>
    <scope>NUCLEOTIDE SEQUENCE [LARGE SCALE GENOMIC DNA]</scope>
</reference>
<sequence>MDKQNHDIVVHFKNSIFTINGVNSDRYCCMDMVTDVAQVPNVFIGDSVSKEMFSLYRNCKEIHVFVNTEIGSQVELSPPLDVGIAEDYTEIDDVRQTDENDDNEPNGENDANRHEVDDINGDKHTMGVVKMMTMFLVLVMRMRTR</sequence>
<accession>A0ABC8SRX0</accession>